<keyword evidence="6" id="KW-0067">ATP-binding</keyword>
<proteinExistence type="predicted"/>
<evidence type="ECO:0000256" key="9">
    <source>
        <dbReference type="SAM" id="MobiDB-lite"/>
    </source>
</evidence>
<dbReference type="PANTHER" id="PTHR24356:SF332">
    <property type="entry name" value="AGC (CAMP-DEPENDENT, CGMP-DEPENDENT AND PROTEIN KINASE C) KINASE FAMILY PROTEIN"/>
    <property type="match status" value="1"/>
</dbReference>
<dbReference type="Gene3D" id="1.10.510.10">
    <property type="entry name" value="Transferase(Phosphotransferase) domain 1"/>
    <property type="match status" value="1"/>
</dbReference>
<dbReference type="InterPro" id="IPR050236">
    <property type="entry name" value="Ser_Thr_kinase_AGC"/>
</dbReference>
<dbReference type="GO" id="GO:0035556">
    <property type="term" value="P:intracellular signal transduction"/>
    <property type="evidence" value="ECO:0007669"/>
    <property type="project" value="TreeGrafter"/>
</dbReference>
<dbReference type="AlphaFoldDB" id="A0A6A2WVA2"/>
<dbReference type="InterPro" id="IPR048972">
    <property type="entry name" value="PMI1_PMIR1-2_C"/>
</dbReference>
<evidence type="ECO:0000256" key="8">
    <source>
        <dbReference type="ARBA" id="ARBA00048679"/>
    </source>
</evidence>
<protein>
    <recommendedName>
        <fullName evidence="1">non-specific serine/threonine protein kinase</fullName>
        <ecNumber evidence="1">2.7.11.1</ecNumber>
    </recommendedName>
</protein>
<keyword evidence="2" id="KW-0723">Serine/threonine-protein kinase</keyword>
<feature type="region of interest" description="Disordered" evidence="9">
    <location>
        <begin position="745"/>
        <end position="769"/>
    </location>
</feature>
<comment type="catalytic activity">
    <reaction evidence="7">
        <text>L-threonyl-[protein] + ATP = O-phospho-L-threonyl-[protein] + ADP + H(+)</text>
        <dbReference type="Rhea" id="RHEA:46608"/>
        <dbReference type="Rhea" id="RHEA-COMP:11060"/>
        <dbReference type="Rhea" id="RHEA-COMP:11605"/>
        <dbReference type="ChEBI" id="CHEBI:15378"/>
        <dbReference type="ChEBI" id="CHEBI:30013"/>
        <dbReference type="ChEBI" id="CHEBI:30616"/>
        <dbReference type="ChEBI" id="CHEBI:61977"/>
        <dbReference type="ChEBI" id="CHEBI:456216"/>
        <dbReference type="EC" id="2.7.11.1"/>
    </reaction>
</comment>
<keyword evidence="5" id="KW-0418">Kinase</keyword>
<evidence type="ECO:0000313" key="11">
    <source>
        <dbReference type="EMBL" id="KAE8665553.1"/>
    </source>
</evidence>
<dbReference type="PROSITE" id="PS50011">
    <property type="entry name" value="PROTEIN_KINASE_DOM"/>
    <property type="match status" value="1"/>
</dbReference>
<dbReference type="Proteomes" id="UP000436088">
    <property type="component" value="Unassembled WGS sequence"/>
</dbReference>
<organism evidence="11 12">
    <name type="scientific">Hibiscus syriacus</name>
    <name type="common">Rose of Sharon</name>
    <dbReference type="NCBI Taxonomy" id="106335"/>
    <lineage>
        <taxon>Eukaryota</taxon>
        <taxon>Viridiplantae</taxon>
        <taxon>Streptophyta</taxon>
        <taxon>Embryophyta</taxon>
        <taxon>Tracheophyta</taxon>
        <taxon>Spermatophyta</taxon>
        <taxon>Magnoliopsida</taxon>
        <taxon>eudicotyledons</taxon>
        <taxon>Gunneridae</taxon>
        <taxon>Pentapetalae</taxon>
        <taxon>rosids</taxon>
        <taxon>malvids</taxon>
        <taxon>Malvales</taxon>
        <taxon>Malvaceae</taxon>
        <taxon>Malvoideae</taxon>
        <taxon>Hibiscus</taxon>
    </lineage>
</organism>
<dbReference type="InterPro" id="IPR011009">
    <property type="entry name" value="Kinase-like_dom_sf"/>
</dbReference>
<sequence>MGPGRKLAASDVPKEEQINMIKDLERKTEFMRLKRHKICVDDFDHLTIIGRGAYGSTVPGEEIWKYLCNEEVKKSEMLMKGQVEHVRAERNLLAEVASHCIVKLYYSFQDAEYLYLIMEYLPGGDMMTLLMRKDTLTEMWLNFTLLKRHKTDNLLLDKNGHMKLSDFGLCKPIDCTNLPAIHENKPMDDENITEPMDVDADNKAIGEALAFSTVGTPDYIAPEVLLKKGYGMECDCTMLDVLFYEHSESRPLFQCTMIAFTLLLICLACCNPLFLAPLSFHKFKRNIFPLIVHWRNHLRFPEDSKISHEAKDLICRLLCDVEHRLGIAEAIKLKLILGSKTLSGISSMSWRQHLNLNSWILQHQQELAWDPHGRVTRLLVLKTKNQTPMFLTPKDLSFVGYTYKNFDVIKGLRHFVDFNDPSMEQPSVDSIYSDSGVGYPTKMSAEETDMQMLASGWLVLKFAFTSGSFWSKILIGSTVLVKLHSHIGSNDTIPCCGDRICDLDSSCSYSVASETSSFCGEDFLGFDVASGVGIEKNICGLDIIAKATMLVESNVVIDVASDPISVGVFEVEYVPLWGFTSICGRRPEMEDAAAAVPRFVKVLIGMLIGDRVLNGTSKGFAHQTVQFFGVYDGHGGCKLLSRPSSLCFDNMCSGLIGCVTCVSMENLVPSVINRIEALALEGLRIQCDMSNEDAPSNVSPSSSSDVPFTVAVTVLLRDPFRNYEPVGTSMMALIQVERAHVALEPERYREENPESKAAEEREAKHSNSPGHAGCLLVAQLTPKGNIFKVKGNCKILPISAEKNACWERAVESNLNVDETFAGLKGLADSGPHYRNPNVIFLN</sequence>
<dbReference type="GO" id="GO:0004674">
    <property type="term" value="F:protein serine/threonine kinase activity"/>
    <property type="evidence" value="ECO:0007669"/>
    <property type="project" value="UniProtKB-KW"/>
</dbReference>
<dbReference type="InterPro" id="IPR000222">
    <property type="entry name" value="PP2C_BS"/>
</dbReference>
<name>A0A6A2WVA2_HIBSY</name>
<evidence type="ECO:0000256" key="3">
    <source>
        <dbReference type="ARBA" id="ARBA00022679"/>
    </source>
</evidence>
<keyword evidence="3" id="KW-0808">Transferase</keyword>
<dbReference type="GO" id="GO:0005524">
    <property type="term" value="F:ATP binding"/>
    <property type="evidence" value="ECO:0007669"/>
    <property type="project" value="UniProtKB-KW"/>
</dbReference>
<feature type="domain" description="Protein kinase" evidence="10">
    <location>
        <begin position="43"/>
        <end position="336"/>
    </location>
</feature>
<keyword evidence="12" id="KW-1185">Reference proteome</keyword>
<feature type="compositionally biased region" description="Basic and acidic residues" evidence="9">
    <location>
        <begin position="745"/>
        <end position="765"/>
    </location>
</feature>
<comment type="catalytic activity">
    <reaction evidence="8">
        <text>L-seryl-[protein] + ATP = O-phospho-L-seryl-[protein] + ADP + H(+)</text>
        <dbReference type="Rhea" id="RHEA:17989"/>
        <dbReference type="Rhea" id="RHEA-COMP:9863"/>
        <dbReference type="Rhea" id="RHEA-COMP:11604"/>
        <dbReference type="ChEBI" id="CHEBI:15378"/>
        <dbReference type="ChEBI" id="CHEBI:29999"/>
        <dbReference type="ChEBI" id="CHEBI:30616"/>
        <dbReference type="ChEBI" id="CHEBI:83421"/>
        <dbReference type="ChEBI" id="CHEBI:456216"/>
        <dbReference type="EC" id="2.7.11.1"/>
    </reaction>
</comment>
<dbReference type="EC" id="2.7.11.1" evidence="1"/>
<comment type="caution">
    <text evidence="11">The sequence shown here is derived from an EMBL/GenBank/DDBJ whole genome shotgun (WGS) entry which is preliminary data.</text>
</comment>
<evidence type="ECO:0000256" key="7">
    <source>
        <dbReference type="ARBA" id="ARBA00047899"/>
    </source>
</evidence>
<evidence type="ECO:0000256" key="2">
    <source>
        <dbReference type="ARBA" id="ARBA00022527"/>
    </source>
</evidence>
<dbReference type="Gene3D" id="3.60.40.10">
    <property type="entry name" value="PPM-type phosphatase domain"/>
    <property type="match status" value="1"/>
</dbReference>
<dbReference type="Pfam" id="PF00069">
    <property type="entry name" value="Pkinase"/>
    <property type="match status" value="2"/>
</dbReference>
<evidence type="ECO:0000256" key="6">
    <source>
        <dbReference type="ARBA" id="ARBA00022840"/>
    </source>
</evidence>
<dbReference type="GO" id="GO:0043169">
    <property type="term" value="F:cation binding"/>
    <property type="evidence" value="ECO:0007669"/>
    <property type="project" value="InterPro"/>
</dbReference>
<dbReference type="Gene3D" id="3.30.200.20">
    <property type="entry name" value="Phosphorylase Kinase, domain 1"/>
    <property type="match status" value="1"/>
</dbReference>
<dbReference type="Pfam" id="PF21745">
    <property type="entry name" value="PMI1_PMIR1-2_C"/>
    <property type="match status" value="1"/>
</dbReference>
<evidence type="ECO:0000256" key="4">
    <source>
        <dbReference type="ARBA" id="ARBA00022741"/>
    </source>
</evidence>
<dbReference type="SUPFAM" id="SSF56112">
    <property type="entry name" value="Protein kinase-like (PK-like)"/>
    <property type="match status" value="1"/>
</dbReference>
<dbReference type="InterPro" id="IPR000719">
    <property type="entry name" value="Prot_kinase_dom"/>
</dbReference>
<dbReference type="EMBL" id="VEPZ02001613">
    <property type="protein sequence ID" value="KAE8665553.1"/>
    <property type="molecule type" value="Genomic_DNA"/>
</dbReference>
<keyword evidence="4" id="KW-0547">Nucleotide-binding</keyword>
<evidence type="ECO:0000256" key="5">
    <source>
        <dbReference type="ARBA" id="ARBA00022777"/>
    </source>
</evidence>
<evidence type="ECO:0000256" key="1">
    <source>
        <dbReference type="ARBA" id="ARBA00012513"/>
    </source>
</evidence>
<dbReference type="SUPFAM" id="SSF81606">
    <property type="entry name" value="PP2C-like"/>
    <property type="match status" value="1"/>
</dbReference>
<dbReference type="InterPro" id="IPR036457">
    <property type="entry name" value="PPM-type-like_dom_sf"/>
</dbReference>
<dbReference type="PANTHER" id="PTHR24356">
    <property type="entry name" value="SERINE/THREONINE-PROTEIN KINASE"/>
    <property type="match status" value="1"/>
</dbReference>
<reference evidence="11" key="1">
    <citation type="submission" date="2019-09" db="EMBL/GenBank/DDBJ databases">
        <title>Draft genome information of white flower Hibiscus syriacus.</title>
        <authorList>
            <person name="Kim Y.-M."/>
        </authorList>
    </citation>
    <scope>NUCLEOTIDE SEQUENCE [LARGE SCALE GENOMIC DNA]</scope>
    <source>
        <strain evidence="11">YM2019G1</strain>
    </source>
</reference>
<accession>A0A6A2WVA2</accession>
<dbReference type="PROSITE" id="PS01032">
    <property type="entry name" value="PPM_1"/>
    <property type="match status" value="1"/>
</dbReference>
<gene>
    <name evidence="11" type="ORF">F3Y22_tig00112556pilonHSYRG00001</name>
</gene>
<evidence type="ECO:0000313" key="12">
    <source>
        <dbReference type="Proteomes" id="UP000436088"/>
    </source>
</evidence>
<evidence type="ECO:0000259" key="10">
    <source>
        <dbReference type="PROSITE" id="PS50011"/>
    </source>
</evidence>